<dbReference type="EMBL" id="LCWV01000002">
    <property type="protein sequence ID" value="PWI75216.1"/>
    <property type="molecule type" value="Genomic_DNA"/>
</dbReference>
<feature type="compositionally biased region" description="Polar residues" evidence="1">
    <location>
        <begin position="63"/>
        <end position="77"/>
    </location>
</feature>
<evidence type="ECO:0000313" key="4">
    <source>
        <dbReference type="Proteomes" id="UP000245956"/>
    </source>
</evidence>
<dbReference type="PANTHER" id="PTHR28054">
    <property type="entry name" value="RNA POLYMERASE I-SPECIFIC TRANSCRIPTION INITIATION FACTOR RRN10"/>
    <property type="match status" value="1"/>
</dbReference>
<feature type="region of interest" description="Disordered" evidence="1">
    <location>
        <begin position="56"/>
        <end position="77"/>
    </location>
</feature>
<sequence length="648" mass="70543">MDLSDEQTQLSEPQSPRVPDLSETDPNPEGRPRRRRLATVYDAVAGQVSVRQVLQDDGERHANQQQAGIAASQQPTAPTTLAANSIRHPTRRVPIGPEEVLFRRRDAPQRYAEYDVYAAHERDLPRGGRGVLPESDLLKAIHTYTSRYYGAVERNRARRQRGQAPQPGMPRHGVDERSMDETALLAFGILLEEAGRAVLGQRGDLVFTEGEGVDVPDQQRAGTPSASGDEVAAPDDRATGAGVGASGWTRGIAAPAPTPSVGYQEVGSWKRPNRGSKRRKVSNQEPPDNDDNDTHREYLDSGGGENQGGPVPSGGHEGATTQGPRTRQTRAVREVQGMVEWLYNAARLFRLTSPPTGFLSNGSPASSRPDGVWTRTKGEPSAHLTSSPTAWLRSWFLFPLFECLERATFPSISDRCLRPCVDPNYDPGPRPGRETPSSKDVPDVPYQAGCLLGRVQGADKRERRGVSVGVWRVKHVPEAQSRRRPTAMKLDVARAARKSSTRDNPPGHRAILHPNGMAPWRTVSDRLHNEGPILEDVPQAGPSILAIVLAKPWGGLFSVACTSVDERGYPCPVADGPEAHAAAHHSLARYKSDPTDGTGGPSTNTRCQLVWTCGRESKRILPTLHRVVKSERVPAAREPCGCRIPLGA</sequence>
<feature type="compositionally biased region" description="Low complexity" evidence="1">
    <location>
        <begin position="162"/>
        <end position="171"/>
    </location>
</feature>
<evidence type="ECO:0000313" key="5">
    <source>
        <dbReference type="Proteomes" id="UP001287286"/>
    </source>
</evidence>
<dbReference type="InterPro" id="IPR022793">
    <property type="entry name" value="Rrn10"/>
</dbReference>
<proteinExistence type="predicted"/>
<feature type="region of interest" description="Disordered" evidence="1">
    <location>
        <begin position="1"/>
        <end position="35"/>
    </location>
</feature>
<comment type="caution">
    <text evidence="3">The sequence shown here is derived from an EMBL/GenBank/DDBJ whole genome shotgun (WGS) entry which is preliminary data.</text>
</comment>
<reference evidence="2 5" key="4">
    <citation type="journal article" date="2024" name="Microbiol. Resour. Announc.">
        <title>Genome annotations for the ascomycete fungi Trichoderma harzianum, Trichoderma aggressivum, and Purpureocillium lilacinum.</title>
        <authorList>
            <person name="Beijen E.P.W."/>
            <person name="Ohm R.A."/>
        </authorList>
    </citation>
    <scope>NUCLEOTIDE SEQUENCE [LARGE SCALE GENOMIC DNA]</scope>
    <source>
        <strain evidence="2 5">CBS 150709</strain>
    </source>
</reference>
<feature type="region of interest" description="Disordered" evidence="1">
    <location>
        <begin position="156"/>
        <end position="175"/>
    </location>
</feature>
<evidence type="ECO:0000313" key="2">
    <source>
        <dbReference type="EMBL" id="KAK4089811.1"/>
    </source>
</evidence>
<evidence type="ECO:0000256" key="1">
    <source>
        <dbReference type="SAM" id="MobiDB-lite"/>
    </source>
</evidence>
<accession>A0A2U3EL31</accession>
<dbReference type="Proteomes" id="UP000245956">
    <property type="component" value="Unassembled WGS sequence"/>
</dbReference>
<reference evidence="3" key="1">
    <citation type="submission" date="2015-05" db="EMBL/GenBank/DDBJ databases">
        <authorList>
            <person name="Wang D.B."/>
            <person name="Wang M."/>
        </authorList>
    </citation>
    <scope>NUCLEOTIDE SEQUENCE</scope>
    <source>
        <strain evidence="3">36-1</strain>
    </source>
</reference>
<evidence type="ECO:0000313" key="3">
    <source>
        <dbReference type="EMBL" id="PWI75216.1"/>
    </source>
</evidence>
<reference evidence="3 4" key="2">
    <citation type="journal article" date="2016" name="Front. Microbiol.">
        <title>Genome and transcriptome sequences reveal the specific parasitism of the nematophagous Purpureocillium lilacinum 36-1.</title>
        <authorList>
            <person name="Xie J."/>
            <person name="Li S."/>
            <person name="Mo C."/>
            <person name="Xiao X."/>
            <person name="Peng D."/>
            <person name="Wang G."/>
            <person name="Xiao Y."/>
        </authorList>
    </citation>
    <scope>NUCLEOTIDE SEQUENCE [LARGE SCALE GENOMIC DNA]</scope>
    <source>
        <strain evidence="3 4">36-1</strain>
    </source>
</reference>
<feature type="compositionally biased region" description="Gly residues" evidence="1">
    <location>
        <begin position="301"/>
        <end position="317"/>
    </location>
</feature>
<dbReference type="AlphaFoldDB" id="A0A2U3EL31"/>
<dbReference type="EMBL" id="JAWRVI010000018">
    <property type="protein sequence ID" value="KAK4089811.1"/>
    <property type="molecule type" value="Genomic_DNA"/>
</dbReference>
<gene>
    <name evidence="3" type="ORF">PCL_05874</name>
    <name evidence="2" type="ORF">Purlil1_5914</name>
</gene>
<feature type="compositionally biased region" description="Basic residues" evidence="1">
    <location>
        <begin position="271"/>
        <end position="281"/>
    </location>
</feature>
<organism evidence="3 4">
    <name type="scientific">Purpureocillium lilacinum</name>
    <name type="common">Paecilomyces lilacinus</name>
    <dbReference type="NCBI Taxonomy" id="33203"/>
    <lineage>
        <taxon>Eukaryota</taxon>
        <taxon>Fungi</taxon>
        <taxon>Dikarya</taxon>
        <taxon>Ascomycota</taxon>
        <taxon>Pezizomycotina</taxon>
        <taxon>Sordariomycetes</taxon>
        <taxon>Hypocreomycetidae</taxon>
        <taxon>Hypocreales</taxon>
        <taxon>Ophiocordycipitaceae</taxon>
        <taxon>Purpureocillium</taxon>
    </lineage>
</organism>
<feature type="compositionally biased region" description="Basic and acidic residues" evidence="1">
    <location>
        <begin position="431"/>
        <end position="442"/>
    </location>
</feature>
<dbReference type="PANTHER" id="PTHR28054:SF1">
    <property type="entry name" value="RNA POLYMERASE I-SPECIFIC TRANSCRIPTION INITIATION FACTOR RRN10"/>
    <property type="match status" value="1"/>
</dbReference>
<dbReference type="Proteomes" id="UP001287286">
    <property type="component" value="Unassembled WGS sequence"/>
</dbReference>
<feature type="region of interest" description="Disordered" evidence="1">
    <location>
        <begin position="496"/>
        <end position="515"/>
    </location>
</feature>
<feature type="region of interest" description="Disordered" evidence="1">
    <location>
        <begin position="424"/>
        <end position="443"/>
    </location>
</feature>
<dbReference type="GO" id="GO:0006360">
    <property type="term" value="P:transcription by RNA polymerase I"/>
    <property type="evidence" value="ECO:0007669"/>
    <property type="project" value="InterPro"/>
</dbReference>
<feature type="compositionally biased region" description="Polar residues" evidence="1">
    <location>
        <begin position="1"/>
        <end position="14"/>
    </location>
</feature>
<name>A0A2U3EL31_PURLI</name>
<keyword evidence="5" id="KW-1185">Reference proteome</keyword>
<protein>
    <submittedName>
        <fullName evidence="3">Uncharacterized protein</fullName>
    </submittedName>
</protein>
<feature type="region of interest" description="Disordered" evidence="1">
    <location>
        <begin position="359"/>
        <end position="384"/>
    </location>
</feature>
<feature type="region of interest" description="Disordered" evidence="1">
    <location>
        <begin position="209"/>
        <end position="329"/>
    </location>
</feature>
<reference evidence="2" key="3">
    <citation type="submission" date="2023-11" db="EMBL/GenBank/DDBJ databases">
        <authorList>
            <person name="Beijen E."/>
            <person name="Ohm R.A."/>
        </authorList>
    </citation>
    <scope>NUCLEOTIDE SEQUENCE</scope>
    <source>
        <strain evidence="2">CBS 150709</strain>
    </source>
</reference>